<dbReference type="Proteomes" id="UP000305887">
    <property type="component" value="Unassembled WGS sequence"/>
</dbReference>
<keyword evidence="2" id="KW-1185">Reference proteome</keyword>
<sequence length="267" mass="28606">MAYVRIYDAAGFGLGDDADDLFGDDFDLSEMNYKAISNDRVRLTGTFDNGLEFVAVASDVSTTPAIRFMEFSDNGSPILTLSGIRLDLEDDTAFDRLLRGPDEIVGNKYADIFDAEGGNDILRGQGGNDRLLGGFGDDRLFGGWGADRLNGGRGQDRLDAGVDGAADVIVFRSAADSAVGARHDIVLNFDRDDDRIDLSAIDARLGTTGNDDFTWGGRTGGDARVWWTATSDGVLLKGDRGGDGDSRPDFEILLSDLGSLGRDDVLL</sequence>
<dbReference type="RefSeq" id="WP_139075344.1">
    <property type="nucleotide sequence ID" value="NZ_VDFU01000003.1"/>
</dbReference>
<dbReference type="InterPro" id="IPR001343">
    <property type="entry name" value="Hemolysn_Ca-bd"/>
</dbReference>
<dbReference type="PROSITE" id="PS00330">
    <property type="entry name" value="HEMOLYSIN_CALCIUM"/>
    <property type="match status" value="3"/>
</dbReference>
<name>A0A5C4N358_9RHOB</name>
<comment type="caution">
    <text evidence="1">The sequence shown here is derived from an EMBL/GenBank/DDBJ whole genome shotgun (WGS) entry which is preliminary data.</text>
</comment>
<dbReference type="Gene3D" id="2.150.10.10">
    <property type="entry name" value="Serralysin-like metalloprotease, C-terminal"/>
    <property type="match status" value="1"/>
</dbReference>
<dbReference type="GO" id="GO:0005615">
    <property type="term" value="C:extracellular space"/>
    <property type="evidence" value="ECO:0007669"/>
    <property type="project" value="InterPro"/>
</dbReference>
<dbReference type="SUPFAM" id="SSF51120">
    <property type="entry name" value="beta-Roll"/>
    <property type="match status" value="1"/>
</dbReference>
<dbReference type="InterPro" id="IPR011049">
    <property type="entry name" value="Serralysin-like_metalloprot_C"/>
</dbReference>
<dbReference type="EMBL" id="VDFU01000003">
    <property type="protein sequence ID" value="TNC51922.1"/>
    <property type="molecule type" value="Genomic_DNA"/>
</dbReference>
<reference evidence="1 2" key="1">
    <citation type="submission" date="2019-06" db="EMBL/GenBank/DDBJ databases">
        <title>YIM 131921 draft genome.</title>
        <authorList>
            <person name="Jiang L."/>
        </authorList>
    </citation>
    <scope>NUCLEOTIDE SEQUENCE [LARGE SCALE GENOMIC DNA]</scope>
    <source>
        <strain evidence="1 2">YIM 131921</strain>
    </source>
</reference>
<dbReference type="AlphaFoldDB" id="A0A5C4N358"/>
<dbReference type="InterPro" id="IPR018511">
    <property type="entry name" value="Hemolysin-typ_Ca-bd_CS"/>
</dbReference>
<dbReference type="Pfam" id="PF00353">
    <property type="entry name" value="HemolysinCabind"/>
    <property type="match status" value="1"/>
</dbReference>
<organism evidence="1 2">
    <name type="scientific">Rubellimicrobium rubrum</name>
    <dbReference type="NCBI Taxonomy" id="2585369"/>
    <lineage>
        <taxon>Bacteria</taxon>
        <taxon>Pseudomonadati</taxon>
        <taxon>Pseudomonadota</taxon>
        <taxon>Alphaproteobacteria</taxon>
        <taxon>Rhodobacterales</taxon>
        <taxon>Roseobacteraceae</taxon>
        <taxon>Rubellimicrobium</taxon>
    </lineage>
</organism>
<evidence type="ECO:0000313" key="1">
    <source>
        <dbReference type="EMBL" id="TNC51922.1"/>
    </source>
</evidence>
<gene>
    <name evidence="1" type="ORF">FHG66_03685</name>
</gene>
<dbReference type="PRINTS" id="PR00313">
    <property type="entry name" value="CABNDNGRPT"/>
</dbReference>
<dbReference type="OrthoDB" id="733404at2"/>
<proteinExistence type="predicted"/>
<evidence type="ECO:0000313" key="2">
    <source>
        <dbReference type="Proteomes" id="UP000305887"/>
    </source>
</evidence>
<accession>A0A5C4N358</accession>
<dbReference type="GO" id="GO:0005509">
    <property type="term" value="F:calcium ion binding"/>
    <property type="evidence" value="ECO:0007669"/>
    <property type="project" value="InterPro"/>
</dbReference>
<protein>
    <submittedName>
        <fullName evidence="1">Uncharacterized protein</fullName>
    </submittedName>
</protein>